<name>A0A1Y2BAS2_9FUNG</name>
<keyword evidence="7" id="KW-1185">Reference proteome</keyword>
<dbReference type="STRING" id="329046.A0A1Y2BAS2"/>
<dbReference type="Pfam" id="PF09799">
    <property type="entry name" value="Transmemb_17"/>
    <property type="match status" value="1"/>
</dbReference>
<protein>
    <recommendedName>
        <fullName evidence="8">EXPERA domain-containing protein</fullName>
    </recommendedName>
</protein>
<dbReference type="Proteomes" id="UP000193642">
    <property type="component" value="Unassembled WGS sequence"/>
</dbReference>
<dbReference type="PANTHER" id="PTHR13531:SF6">
    <property type="entry name" value="TMEM (HUMAN TRANSMEMBRANE PROTEIN) HOMOLOG"/>
    <property type="match status" value="1"/>
</dbReference>
<reference evidence="6 7" key="1">
    <citation type="submission" date="2016-07" db="EMBL/GenBank/DDBJ databases">
        <title>Pervasive Adenine N6-methylation of Active Genes in Fungi.</title>
        <authorList>
            <consortium name="DOE Joint Genome Institute"/>
            <person name="Mondo S.J."/>
            <person name="Dannebaum R.O."/>
            <person name="Kuo R.C."/>
            <person name="Labutti K."/>
            <person name="Haridas S."/>
            <person name="Kuo A."/>
            <person name="Salamov A."/>
            <person name="Ahrendt S.R."/>
            <person name="Lipzen A."/>
            <person name="Sullivan W."/>
            <person name="Andreopoulos W.B."/>
            <person name="Clum A."/>
            <person name="Lindquist E."/>
            <person name="Daum C."/>
            <person name="Ramamoorthy G.K."/>
            <person name="Gryganskyi A."/>
            <person name="Culley D."/>
            <person name="Magnuson J.K."/>
            <person name="James T.Y."/>
            <person name="O'Malley M.A."/>
            <person name="Stajich J.E."/>
            <person name="Spatafora J.W."/>
            <person name="Visel A."/>
            <person name="Grigoriev I.V."/>
        </authorList>
    </citation>
    <scope>NUCLEOTIDE SEQUENCE [LARGE SCALE GENOMIC DNA]</scope>
    <source>
        <strain evidence="6 7">JEL800</strain>
    </source>
</reference>
<accession>A0A1Y2BAS2</accession>
<dbReference type="GO" id="GO:1905515">
    <property type="term" value="P:non-motile cilium assembly"/>
    <property type="evidence" value="ECO:0007669"/>
    <property type="project" value="TreeGrafter"/>
</dbReference>
<evidence type="ECO:0008006" key="8">
    <source>
        <dbReference type="Google" id="ProtNLM"/>
    </source>
</evidence>
<dbReference type="GO" id="GO:0016020">
    <property type="term" value="C:membrane"/>
    <property type="evidence" value="ECO:0007669"/>
    <property type="project" value="UniProtKB-SubCell"/>
</dbReference>
<organism evidence="6 7">
    <name type="scientific">Rhizoclosmatium globosum</name>
    <dbReference type="NCBI Taxonomy" id="329046"/>
    <lineage>
        <taxon>Eukaryota</taxon>
        <taxon>Fungi</taxon>
        <taxon>Fungi incertae sedis</taxon>
        <taxon>Chytridiomycota</taxon>
        <taxon>Chytridiomycota incertae sedis</taxon>
        <taxon>Chytridiomycetes</taxon>
        <taxon>Chytridiales</taxon>
        <taxon>Chytriomycetaceae</taxon>
        <taxon>Rhizoclosmatium</taxon>
    </lineage>
</organism>
<dbReference type="GO" id="GO:0035869">
    <property type="term" value="C:ciliary transition zone"/>
    <property type="evidence" value="ECO:0007669"/>
    <property type="project" value="TreeGrafter"/>
</dbReference>
<dbReference type="OrthoDB" id="311720at2759"/>
<comment type="subcellular location">
    <subcellularLocation>
        <location evidence="1">Membrane</location>
        <topology evidence="1">Multi-pass membrane protein</topology>
    </subcellularLocation>
</comment>
<feature type="transmembrane region" description="Helical" evidence="5">
    <location>
        <begin position="62"/>
        <end position="84"/>
    </location>
</feature>
<evidence type="ECO:0000256" key="1">
    <source>
        <dbReference type="ARBA" id="ARBA00004141"/>
    </source>
</evidence>
<keyword evidence="2 5" id="KW-0812">Transmembrane</keyword>
<dbReference type="InterPro" id="IPR019184">
    <property type="entry name" value="Uncharacterised_TM-17"/>
</dbReference>
<dbReference type="AlphaFoldDB" id="A0A1Y2BAS2"/>
<evidence type="ECO:0000256" key="5">
    <source>
        <dbReference type="SAM" id="Phobius"/>
    </source>
</evidence>
<proteinExistence type="predicted"/>
<comment type="caution">
    <text evidence="6">The sequence shown here is derived from an EMBL/GenBank/DDBJ whole genome shotgun (WGS) entry which is preliminary data.</text>
</comment>
<feature type="transmembrane region" description="Helical" evidence="5">
    <location>
        <begin position="31"/>
        <end position="50"/>
    </location>
</feature>
<evidence type="ECO:0000313" key="7">
    <source>
        <dbReference type="Proteomes" id="UP000193642"/>
    </source>
</evidence>
<keyword evidence="4 5" id="KW-0472">Membrane</keyword>
<evidence type="ECO:0000256" key="2">
    <source>
        <dbReference type="ARBA" id="ARBA00022692"/>
    </source>
</evidence>
<gene>
    <name evidence="6" type="ORF">BCR33DRAFT_666065</name>
</gene>
<dbReference type="EMBL" id="MCGO01000079">
    <property type="protein sequence ID" value="ORY31175.1"/>
    <property type="molecule type" value="Genomic_DNA"/>
</dbReference>
<dbReference type="PANTHER" id="PTHR13531">
    <property type="entry name" value="GEO07735P1-RELATED-RELATED"/>
    <property type="match status" value="1"/>
</dbReference>
<evidence type="ECO:0000256" key="4">
    <source>
        <dbReference type="ARBA" id="ARBA00023136"/>
    </source>
</evidence>
<sequence>MTIFYSFFLVIEPLRLWLGFAGNLKERVPDLAGCFLFTLFPQMFTCFYYMGWQPFLGNGYTLPFEVALNSAYCILLIPELYFCYMSAQAIIKSQAASFFLTLGAVSSDEGILQAEQAEMDWNEGLSRAA</sequence>
<evidence type="ECO:0000256" key="3">
    <source>
        <dbReference type="ARBA" id="ARBA00022989"/>
    </source>
</evidence>
<evidence type="ECO:0000313" key="6">
    <source>
        <dbReference type="EMBL" id="ORY31175.1"/>
    </source>
</evidence>
<keyword evidence="3 5" id="KW-1133">Transmembrane helix</keyword>